<evidence type="ECO:0000256" key="6">
    <source>
        <dbReference type="SAM" id="Phobius"/>
    </source>
</evidence>
<feature type="domain" description="Membrane transport protein MMPL" evidence="7">
    <location>
        <begin position="457"/>
        <end position="699"/>
    </location>
</feature>
<dbReference type="InterPro" id="IPR004869">
    <property type="entry name" value="MMPL_dom"/>
</dbReference>
<proteinExistence type="predicted"/>
<comment type="subcellular location">
    <subcellularLocation>
        <location evidence="1">Cell membrane</location>
        <topology evidence="1">Multi-pass membrane protein</topology>
    </subcellularLocation>
</comment>
<feature type="transmembrane region" description="Helical" evidence="6">
    <location>
        <begin position="188"/>
        <end position="209"/>
    </location>
</feature>
<dbReference type="EMBL" id="JBHSTI010000008">
    <property type="protein sequence ID" value="MFC6238770.1"/>
    <property type="molecule type" value="Genomic_DNA"/>
</dbReference>
<comment type="caution">
    <text evidence="8">The sequence shown here is derived from an EMBL/GenBank/DDBJ whole genome shotgun (WGS) entry which is preliminary data.</text>
</comment>
<dbReference type="Pfam" id="PF03176">
    <property type="entry name" value="MMPL"/>
    <property type="match status" value="2"/>
</dbReference>
<evidence type="ECO:0000256" key="4">
    <source>
        <dbReference type="ARBA" id="ARBA00022989"/>
    </source>
</evidence>
<keyword evidence="2" id="KW-1003">Cell membrane</keyword>
<organism evidence="8 9">
    <name type="scientific">Longivirga aurantiaca</name>
    <dbReference type="NCBI Taxonomy" id="1837743"/>
    <lineage>
        <taxon>Bacteria</taxon>
        <taxon>Bacillati</taxon>
        <taxon>Actinomycetota</taxon>
        <taxon>Actinomycetes</taxon>
        <taxon>Sporichthyales</taxon>
        <taxon>Sporichthyaceae</taxon>
        <taxon>Longivirga</taxon>
    </lineage>
</organism>
<feature type="domain" description="Membrane transport protein MMPL" evidence="7">
    <location>
        <begin position="55"/>
        <end position="369"/>
    </location>
</feature>
<dbReference type="Gene3D" id="1.20.1640.10">
    <property type="entry name" value="Multidrug efflux transporter AcrB transmembrane domain"/>
    <property type="match status" value="2"/>
</dbReference>
<feature type="transmembrane region" description="Helical" evidence="6">
    <location>
        <begin position="525"/>
        <end position="544"/>
    </location>
</feature>
<feature type="transmembrane region" description="Helical" evidence="6">
    <location>
        <begin position="596"/>
        <end position="616"/>
    </location>
</feature>
<protein>
    <submittedName>
        <fullName evidence="8">MMPL family transporter</fullName>
    </submittedName>
</protein>
<feature type="transmembrane region" description="Helical" evidence="6">
    <location>
        <begin position="312"/>
        <end position="338"/>
    </location>
</feature>
<dbReference type="RefSeq" id="WP_386767269.1">
    <property type="nucleotide sequence ID" value="NZ_JBHSTI010000008.1"/>
</dbReference>
<evidence type="ECO:0000259" key="7">
    <source>
        <dbReference type="Pfam" id="PF03176"/>
    </source>
</evidence>
<feature type="transmembrane region" description="Helical" evidence="6">
    <location>
        <begin position="29"/>
        <end position="48"/>
    </location>
</feature>
<feature type="transmembrane region" description="Helical" evidence="6">
    <location>
        <begin position="637"/>
        <end position="657"/>
    </location>
</feature>
<feature type="transmembrane region" description="Helical" evidence="6">
    <location>
        <begin position="286"/>
        <end position="306"/>
    </location>
</feature>
<dbReference type="Proteomes" id="UP001596138">
    <property type="component" value="Unassembled WGS sequence"/>
</dbReference>
<feature type="transmembrane region" description="Helical" evidence="6">
    <location>
        <begin position="663"/>
        <end position="685"/>
    </location>
</feature>
<dbReference type="InterPro" id="IPR050545">
    <property type="entry name" value="Mycobact_MmpL"/>
</dbReference>
<evidence type="ECO:0000313" key="8">
    <source>
        <dbReference type="EMBL" id="MFC6238770.1"/>
    </source>
</evidence>
<dbReference type="PANTHER" id="PTHR33406:SF13">
    <property type="entry name" value="MEMBRANE PROTEIN YDFJ"/>
    <property type="match status" value="1"/>
</dbReference>
<feature type="transmembrane region" description="Helical" evidence="6">
    <location>
        <begin position="239"/>
        <end position="257"/>
    </location>
</feature>
<accession>A0ABW1T3T1</accession>
<keyword evidence="4 6" id="KW-1133">Transmembrane helix</keyword>
<feature type="transmembrane region" description="Helical" evidence="6">
    <location>
        <begin position="556"/>
        <end position="576"/>
    </location>
</feature>
<name>A0ABW1T3T1_9ACTN</name>
<evidence type="ECO:0000313" key="9">
    <source>
        <dbReference type="Proteomes" id="UP001596138"/>
    </source>
</evidence>
<sequence>MPTAAHATDVPLGWTARLGRRCAQHPRRVVAAWLLLAVVLGLLIGRFGPATTDDLTIPGADSQAAIDVSRAAFPDAPNPAQRIVVTADALTGAEQKAALDDAVTALETLPEVASATAPTARNGQLSDDGTIGTISVVLTVSGKDITRPLAEQLTSSVTDAVAEAGISVAPADQLAAVLDRETNRRAELIGLVAALVILLVAFGSVAAALLPLGTAIVGLAVSILALGLLGYAVDIPAVAPSLASMIGLGVGIDYALFGLNRFQRALVDGQDPVRAATTTTATAGRAVLFAGFSVIAALSGLALVGMPLMRSLAIASGLAVLVACVAAVTLLPAMLAWLGPRLATRKPESLGEAGGWARLARRVARRPWAVLLGSTVVLGLLAAPALDLRLGQLDAGSWPTSTEQRQSYDLLSDGFGPGANGPLLVTATYPSALSGPTDPAALALAKAVQGADGVAAVTPPQVSDDGLVVRLSAQPTTAPSDPATQDLVASLRSDVLPAAAPEAETHVGGFTAGKGDLTDRISSRMVLVVGAVVLVATLLLLVAFRAPIVALKAALMNLLSVGAAYGILVAVFTWGWGAGLLGLEAPVPIESYVPLLMFAVLFGLSTDYEVFVLTAVREEWVATGDGRASVASGMAKTGRVITSAALIMICVFLSFTMSSDPVIKMMGVGMAAAVAVDATIVRGLLVPSTMTLLGDWNWWLPAWLDRLLPHVHDPA</sequence>
<evidence type="ECO:0000256" key="2">
    <source>
        <dbReference type="ARBA" id="ARBA00022475"/>
    </source>
</evidence>
<feature type="transmembrane region" description="Helical" evidence="6">
    <location>
        <begin position="368"/>
        <end position="386"/>
    </location>
</feature>
<keyword evidence="3 6" id="KW-0812">Transmembrane</keyword>
<reference evidence="9" key="1">
    <citation type="journal article" date="2019" name="Int. J. Syst. Evol. Microbiol.">
        <title>The Global Catalogue of Microorganisms (GCM) 10K type strain sequencing project: providing services to taxonomists for standard genome sequencing and annotation.</title>
        <authorList>
            <consortium name="The Broad Institute Genomics Platform"/>
            <consortium name="The Broad Institute Genome Sequencing Center for Infectious Disease"/>
            <person name="Wu L."/>
            <person name="Ma J."/>
        </authorList>
    </citation>
    <scope>NUCLEOTIDE SEQUENCE [LARGE SCALE GENOMIC DNA]</scope>
    <source>
        <strain evidence="9">CGMCC 4.7317</strain>
    </source>
</reference>
<gene>
    <name evidence="8" type="ORF">ACFQGU_12850</name>
</gene>
<dbReference type="SUPFAM" id="SSF82866">
    <property type="entry name" value="Multidrug efflux transporter AcrB transmembrane domain"/>
    <property type="match status" value="2"/>
</dbReference>
<evidence type="ECO:0000256" key="3">
    <source>
        <dbReference type="ARBA" id="ARBA00022692"/>
    </source>
</evidence>
<dbReference type="PANTHER" id="PTHR33406">
    <property type="entry name" value="MEMBRANE PROTEIN MJ1562-RELATED"/>
    <property type="match status" value="1"/>
</dbReference>
<keyword evidence="5 6" id="KW-0472">Membrane</keyword>
<feature type="transmembrane region" description="Helical" evidence="6">
    <location>
        <begin position="216"/>
        <end position="233"/>
    </location>
</feature>
<evidence type="ECO:0000256" key="5">
    <source>
        <dbReference type="ARBA" id="ARBA00023136"/>
    </source>
</evidence>
<evidence type="ECO:0000256" key="1">
    <source>
        <dbReference type="ARBA" id="ARBA00004651"/>
    </source>
</evidence>
<keyword evidence="9" id="KW-1185">Reference proteome</keyword>